<dbReference type="Pfam" id="PF00232">
    <property type="entry name" value="Glyco_hydro_1"/>
    <property type="match status" value="2"/>
</dbReference>
<evidence type="ECO:0000256" key="2">
    <source>
        <dbReference type="ARBA" id="ARBA00022801"/>
    </source>
</evidence>
<dbReference type="AlphaFoldDB" id="A0A8J5F0W8"/>
<dbReference type="Gene3D" id="3.20.20.80">
    <property type="entry name" value="Glycosidases"/>
    <property type="match status" value="2"/>
</dbReference>
<dbReference type="EMBL" id="JACMSC010000017">
    <property type="protein sequence ID" value="KAG6478485.1"/>
    <property type="molecule type" value="Genomic_DNA"/>
</dbReference>
<reference evidence="5 6" key="1">
    <citation type="submission" date="2020-08" db="EMBL/GenBank/DDBJ databases">
        <title>Plant Genome Project.</title>
        <authorList>
            <person name="Zhang R.-G."/>
        </authorList>
    </citation>
    <scope>NUCLEOTIDE SEQUENCE [LARGE SCALE GENOMIC DNA]</scope>
    <source>
        <tissue evidence="5">Rhizome</tissue>
    </source>
</reference>
<dbReference type="GO" id="GO:0005975">
    <property type="term" value="P:carbohydrate metabolic process"/>
    <property type="evidence" value="ECO:0007669"/>
    <property type="project" value="InterPro"/>
</dbReference>
<dbReference type="InterPro" id="IPR001360">
    <property type="entry name" value="Glyco_hydro_1"/>
</dbReference>
<evidence type="ECO:0000256" key="3">
    <source>
        <dbReference type="ARBA" id="ARBA00023295"/>
    </source>
</evidence>
<protein>
    <submittedName>
        <fullName evidence="5">Uncharacterized protein</fullName>
    </submittedName>
</protein>
<organism evidence="5 6">
    <name type="scientific">Zingiber officinale</name>
    <name type="common">Ginger</name>
    <name type="synonym">Amomum zingiber</name>
    <dbReference type="NCBI Taxonomy" id="94328"/>
    <lineage>
        <taxon>Eukaryota</taxon>
        <taxon>Viridiplantae</taxon>
        <taxon>Streptophyta</taxon>
        <taxon>Embryophyta</taxon>
        <taxon>Tracheophyta</taxon>
        <taxon>Spermatophyta</taxon>
        <taxon>Magnoliopsida</taxon>
        <taxon>Liliopsida</taxon>
        <taxon>Zingiberales</taxon>
        <taxon>Zingiberaceae</taxon>
        <taxon>Zingiber</taxon>
    </lineage>
</organism>
<sequence length="255" mass="29417">MDNSNGDVAIDFYHRHKEDIKFLKYMGMDASRIKNSKLSDGSLSGGINREGINFYNNVIDDLLTNDAVLFEFVECGRDNSSTEPYLCVHHQLLVHATAAKLYRDKYQVFQKGLIGITLVSHWFVPCSNTKEDEDAVSHSLDFMFGWFIDPLTQGDYPFTMRALVEDRLSKFSTEQSQLVKSSFDFIGLNYYITYFAISISLLSRVDVSYHSDSHAYKLVYTEELSYNWHTVSGYMQLELYEGFEDLRLVIPNFTN</sequence>
<accession>A0A8J5F0W8</accession>
<evidence type="ECO:0000256" key="4">
    <source>
        <dbReference type="RuleBase" id="RU003690"/>
    </source>
</evidence>
<dbReference type="InterPro" id="IPR017853">
    <property type="entry name" value="GH"/>
</dbReference>
<evidence type="ECO:0000313" key="5">
    <source>
        <dbReference type="EMBL" id="KAG6478485.1"/>
    </source>
</evidence>
<gene>
    <name evidence="5" type="ORF">ZIOFF_061928</name>
</gene>
<dbReference type="PANTHER" id="PTHR10353">
    <property type="entry name" value="GLYCOSYL HYDROLASE"/>
    <property type="match status" value="1"/>
</dbReference>
<dbReference type="PANTHER" id="PTHR10353:SF137">
    <property type="entry name" value="MYROSINASE 3-RELATED"/>
    <property type="match status" value="1"/>
</dbReference>
<evidence type="ECO:0000313" key="6">
    <source>
        <dbReference type="Proteomes" id="UP000734854"/>
    </source>
</evidence>
<comment type="caution">
    <text evidence="5">The sequence shown here is derived from an EMBL/GenBank/DDBJ whole genome shotgun (WGS) entry which is preliminary data.</text>
</comment>
<evidence type="ECO:0000256" key="1">
    <source>
        <dbReference type="ARBA" id="ARBA00010838"/>
    </source>
</evidence>
<comment type="similarity">
    <text evidence="1 4">Belongs to the glycosyl hydrolase 1 family.</text>
</comment>
<keyword evidence="6" id="KW-1185">Reference proteome</keyword>
<dbReference type="SUPFAM" id="SSF51445">
    <property type="entry name" value="(Trans)glycosidases"/>
    <property type="match status" value="1"/>
</dbReference>
<proteinExistence type="inferred from homology"/>
<keyword evidence="2" id="KW-0378">Hydrolase</keyword>
<dbReference type="GO" id="GO:0008422">
    <property type="term" value="F:beta-glucosidase activity"/>
    <property type="evidence" value="ECO:0007669"/>
    <property type="project" value="UniProtKB-ARBA"/>
</dbReference>
<name>A0A8J5F0W8_ZINOF</name>
<dbReference type="Proteomes" id="UP000734854">
    <property type="component" value="Unassembled WGS sequence"/>
</dbReference>
<keyword evidence="3" id="KW-0326">Glycosidase</keyword>